<dbReference type="Proteomes" id="UP000663853">
    <property type="component" value="Unassembled WGS sequence"/>
</dbReference>
<sequence>MSSATLESIKVVSKCLIAFQKGVKAQDQDDVASFTLLSMLASDAKRSCFDDPEGFKSAKKSWAQSDSLWENTQISSDTVLSRFVLDKVNDSKESRDAVEQAIEAVGKPRNGGALQVLGNSAVGPRQLAFLAGHTTADSNGNETVQLCGVFGNVSKSGGNFLESILKQGDAIRVCNLKIILSEAIASMFRDAVHQKLGHHYQDDVISVDF</sequence>
<accession>A0A8H3DJV7</accession>
<comment type="caution">
    <text evidence="1">The sequence shown here is derived from an EMBL/GenBank/DDBJ whole genome shotgun (WGS) entry which is preliminary data.</text>
</comment>
<organism evidence="1 2">
    <name type="scientific">Rhizoctonia solani</name>
    <dbReference type="NCBI Taxonomy" id="456999"/>
    <lineage>
        <taxon>Eukaryota</taxon>
        <taxon>Fungi</taxon>
        <taxon>Dikarya</taxon>
        <taxon>Basidiomycota</taxon>
        <taxon>Agaricomycotina</taxon>
        <taxon>Agaricomycetes</taxon>
        <taxon>Cantharellales</taxon>
        <taxon>Ceratobasidiaceae</taxon>
        <taxon>Rhizoctonia</taxon>
    </lineage>
</organism>
<name>A0A8H3DJV7_9AGAM</name>
<protein>
    <submittedName>
        <fullName evidence="1">Uncharacterized protein</fullName>
    </submittedName>
</protein>
<evidence type="ECO:0000313" key="2">
    <source>
        <dbReference type="Proteomes" id="UP000663853"/>
    </source>
</evidence>
<dbReference type="AlphaFoldDB" id="A0A8H3DJV7"/>
<proteinExistence type="predicted"/>
<dbReference type="EMBL" id="CAJMXA010003958">
    <property type="protein sequence ID" value="CAE6529091.1"/>
    <property type="molecule type" value="Genomic_DNA"/>
</dbReference>
<reference evidence="1" key="1">
    <citation type="submission" date="2021-01" db="EMBL/GenBank/DDBJ databases">
        <authorList>
            <person name="Kaushik A."/>
        </authorList>
    </citation>
    <scope>NUCLEOTIDE SEQUENCE</scope>
    <source>
        <strain evidence="1">AG6-10EEA</strain>
    </source>
</reference>
<gene>
    <name evidence="1" type="ORF">RDB_LOCUS164883</name>
</gene>
<evidence type="ECO:0000313" key="1">
    <source>
        <dbReference type="EMBL" id="CAE6529091.1"/>
    </source>
</evidence>